<dbReference type="GO" id="GO:0004368">
    <property type="term" value="F:glycerol-3-phosphate dehydrogenase (quinone) activity"/>
    <property type="evidence" value="ECO:0007669"/>
    <property type="project" value="InterPro"/>
</dbReference>
<evidence type="ECO:0000256" key="1">
    <source>
        <dbReference type="ARBA" id="ARBA00001974"/>
    </source>
</evidence>
<dbReference type="RefSeq" id="WP_119437860.1">
    <property type="nucleotide sequence ID" value="NZ_QWGR01000004.1"/>
</dbReference>
<feature type="domain" description="FAD dependent oxidoreductase" evidence="7">
    <location>
        <begin position="18"/>
        <end position="342"/>
    </location>
</feature>
<dbReference type="EMBL" id="QWGR01000004">
    <property type="protein sequence ID" value="RIJ48938.1"/>
    <property type="molecule type" value="Genomic_DNA"/>
</dbReference>
<dbReference type="GO" id="GO:0006071">
    <property type="term" value="P:glycerol metabolic process"/>
    <property type="evidence" value="ECO:0007669"/>
    <property type="project" value="UniProtKB-KW"/>
</dbReference>
<dbReference type="PRINTS" id="PR01001">
    <property type="entry name" value="FADG3PDH"/>
</dbReference>
<dbReference type="InterPro" id="IPR036188">
    <property type="entry name" value="FAD/NAD-bd_sf"/>
</dbReference>
<reference evidence="9 10" key="1">
    <citation type="submission" date="2018-08" db="EMBL/GenBank/DDBJ databases">
        <title>Pallidiluteibacterium maritimus gen. nov., sp. nov., isolated from coastal sediment.</title>
        <authorList>
            <person name="Zhou L.Y."/>
        </authorList>
    </citation>
    <scope>NUCLEOTIDE SEQUENCE [LARGE SCALE GENOMIC DNA]</scope>
    <source>
        <strain evidence="9 10">XSD2</strain>
    </source>
</reference>
<keyword evidence="6" id="KW-0560">Oxidoreductase</keyword>
<dbReference type="InterPro" id="IPR006076">
    <property type="entry name" value="FAD-dep_OxRdtase"/>
</dbReference>
<gene>
    <name evidence="9" type="ORF">D1614_10195</name>
</gene>
<evidence type="ECO:0000256" key="2">
    <source>
        <dbReference type="ARBA" id="ARBA00007330"/>
    </source>
</evidence>
<dbReference type="Pfam" id="PF01266">
    <property type="entry name" value="DAO"/>
    <property type="match status" value="1"/>
</dbReference>
<feature type="domain" description="Alpha-glycerophosphate oxidase C-terminal" evidence="8">
    <location>
        <begin position="409"/>
        <end position="503"/>
    </location>
</feature>
<comment type="caution">
    <text evidence="9">The sequence shown here is derived from an EMBL/GenBank/DDBJ whole genome shotgun (WGS) entry which is preliminary data.</text>
</comment>
<dbReference type="PROSITE" id="PS00978">
    <property type="entry name" value="FAD_G3PDH_2"/>
    <property type="match status" value="1"/>
</dbReference>
<comment type="cofactor">
    <cofactor evidence="1">
        <name>FAD</name>
        <dbReference type="ChEBI" id="CHEBI:57692"/>
    </cofactor>
</comment>
<evidence type="ECO:0000256" key="5">
    <source>
        <dbReference type="ARBA" id="ARBA00022827"/>
    </source>
</evidence>
<accession>A0A399SZJ2</accession>
<dbReference type="GO" id="GO:0046168">
    <property type="term" value="P:glycerol-3-phosphate catabolic process"/>
    <property type="evidence" value="ECO:0007669"/>
    <property type="project" value="TreeGrafter"/>
</dbReference>
<evidence type="ECO:0000259" key="7">
    <source>
        <dbReference type="Pfam" id="PF01266"/>
    </source>
</evidence>
<organism evidence="9 10">
    <name type="scientific">Maribellus luteus</name>
    <dbReference type="NCBI Taxonomy" id="2305463"/>
    <lineage>
        <taxon>Bacteria</taxon>
        <taxon>Pseudomonadati</taxon>
        <taxon>Bacteroidota</taxon>
        <taxon>Bacteroidia</taxon>
        <taxon>Marinilabiliales</taxon>
        <taxon>Prolixibacteraceae</taxon>
        <taxon>Maribellus</taxon>
    </lineage>
</organism>
<dbReference type="InterPro" id="IPR000447">
    <property type="entry name" value="G3P_DH_FAD-dep"/>
</dbReference>
<dbReference type="SUPFAM" id="SSF51905">
    <property type="entry name" value="FAD/NAD(P)-binding domain"/>
    <property type="match status" value="1"/>
</dbReference>
<dbReference type="Gene3D" id="3.30.9.10">
    <property type="entry name" value="D-Amino Acid Oxidase, subunit A, domain 2"/>
    <property type="match status" value="1"/>
</dbReference>
<comment type="similarity">
    <text evidence="2">Belongs to the FAD-dependent glycerol-3-phosphate dehydrogenase family.</text>
</comment>
<proteinExistence type="inferred from homology"/>
<dbReference type="PANTHER" id="PTHR11985">
    <property type="entry name" value="GLYCEROL-3-PHOSPHATE DEHYDROGENASE"/>
    <property type="match status" value="1"/>
</dbReference>
<keyword evidence="5" id="KW-0274">FAD</keyword>
<evidence type="ECO:0000259" key="8">
    <source>
        <dbReference type="Pfam" id="PF16901"/>
    </source>
</evidence>
<evidence type="ECO:0000313" key="9">
    <source>
        <dbReference type="EMBL" id="RIJ48938.1"/>
    </source>
</evidence>
<name>A0A399SZJ2_9BACT</name>
<sequence>MNRESYIAQLKSSNEEWDFIIVGGGATGLGIAVDAATRGYKTVLLEQSDFAKATSSRSTKLVHGGVRYLQKGDVALVREALRERGYLRKNAPHLVKNQRFIIGNYLWWEKPFYTIGLTVYDLLAGKMGLGHSIPMSKKEVIKHVPEIEQKNLKGGVAYKDGQFDDARLAINLVQTATENGANAVNYVKVTELLKDSNGKVSGVIAQDELNGGTFKLKGKCIINATGIFVDDIIKMDAPEEKPLVRPSQGVHLVVDKSFLGGDDAIMVPKTSDGRVMFGVPWHNRVILGTTDTPVKDFVLEPKALQEEVDFILETAGRYLTRKPQREDVLCVFAGLRPLAAPQKHADETKTKEISRSHKLIASDSDLITITGGKWTTYRIMAEETVDLAIKKKNLPQKPCKTKNLKIHGHRENPDYNHWLYVYGSDQDEILRLQKENPDYARKLIEDYDFTVGEVVWAVRKEMARTVDDVLARRVRLLYLDAKASIEIAPKVAKIMAQELKKDENWEKEQIKTYTDIAQCYLA</sequence>
<dbReference type="Pfam" id="PF16901">
    <property type="entry name" value="DAO_C"/>
    <property type="match status" value="1"/>
</dbReference>
<dbReference type="AlphaFoldDB" id="A0A399SZJ2"/>
<dbReference type="InterPro" id="IPR038299">
    <property type="entry name" value="DAO_C_sf"/>
</dbReference>
<dbReference type="InterPro" id="IPR031656">
    <property type="entry name" value="DAO_C"/>
</dbReference>
<keyword evidence="3" id="KW-0285">Flavoprotein</keyword>
<keyword evidence="4" id="KW-0319">Glycerol metabolism</keyword>
<keyword evidence="10" id="KW-1185">Reference proteome</keyword>
<dbReference type="OrthoDB" id="9766796at2"/>
<dbReference type="PANTHER" id="PTHR11985:SF35">
    <property type="entry name" value="ANAEROBIC GLYCEROL-3-PHOSPHATE DEHYDROGENASE SUBUNIT A"/>
    <property type="match status" value="1"/>
</dbReference>
<evidence type="ECO:0000256" key="6">
    <source>
        <dbReference type="ARBA" id="ARBA00023002"/>
    </source>
</evidence>
<evidence type="ECO:0000313" key="10">
    <source>
        <dbReference type="Proteomes" id="UP000265926"/>
    </source>
</evidence>
<dbReference type="SUPFAM" id="SSF54373">
    <property type="entry name" value="FAD-linked reductases, C-terminal domain"/>
    <property type="match status" value="1"/>
</dbReference>
<protein>
    <submittedName>
        <fullName evidence="9">Glycerol-3-phosphate dehydrogenase/oxidase</fullName>
    </submittedName>
</protein>
<evidence type="ECO:0000256" key="4">
    <source>
        <dbReference type="ARBA" id="ARBA00022798"/>
    </source>
</evidence>
<evidence type="ECO:0000256" key="3">
    <source>
        <dbReference type="ARBA" id="ARBA00022630"/>
    </source>
</evidence>
<dbReference type="Gene3D" id="1.10.8.870">
    <property type="entry name" value="Alpha-glycerophosphate oxidase, cap domain"/>
    <property type="match status" value="1"/>
</dbReference>
<dbReference type="Gene3D" id="3.50.50.60">
    <property type="entry name" value="FAD/NAD(P)-binding domain"/>
    <property type="match status" value="1"/>
</dbReference>
<dbReference type="Proteomes" id="UP000265926">
    <property type="component" value="Unassembled WGS sequence"/>
</dbReference>